<dbReference type="NCBIfam" id="NF011494">
    <property type="entry name" value="PRK14902.1"/>
    <property type="match status" value="1"/>
</dbReference>
<dbReference type="Proteomes" id="UP000574276">
    <property type="component" value="Unassembled WGS sequence"/>
</dbReference>
<dbReference type="InterPro" id="IPR001678">
    <property type="entry name" value="MeTrfase_RsmB-F_NOP2_dom"/>
</dbReference>
<keyword evidence="8 13" id="KW-0949">S-adenosyl-L-methionine</keyword>
<dbReference type="SUPFAM" id="SSF53335">
    <property type="entry name" value="S-adenosyl-L-methionine-dependent methyltransferases"/>
    <property type="match status" value="1"/>
</dbReference>
<name>A0A839JYF6_9FIRM</name>
<dbReference type="InterPro" id="IPR029063">
    <property type="entry name" value="SAM-dependent_MTases_sf"/>
</dbReference>
<dbReference type="InterPro" id="IPR049560">
    <property type="entry name" value="MeTrfase_RsmB-F_NOP2_cat"/>
</dbReference>
<keyword evidence="7 13" id="KW-0808">Transferase</keyword>
<evidence type="ECO:0000256" key="6">
    <source>
        <dbReference type="ARBA" id="ARBA00022603"/>
    </source>
</evidence>
<evidence type="ECO:0000256" key="5">
    <source>
        <dbReference type="ARBA" id="ARBA00022552"/>
    </source>
</evidence>
<feature type="active site" description="Nucleophile" evidence="13">
    <location>
        <position position="384"/>
    </location>
</feature>
<dbReference type="RefSeq" id="WP_228352396.1">
    <property type="nucleotide sequence ID" value="NZ_JACEGA010000001.1"/>
</dbReference>
<evidence type="ECO:0000256" key="1">
    <source>
        <dbReference type="ARBA" id="ARBA00002724"/>
    </source>
</evidence>
<feature type="binding site" evidence="13">
    <location>
        <position position="331"/>
    </location>
    <ligand>
        <name>S-adenosyl-L-methionine</name>
        <dbReference type="ChEBI" id="CHEBI:59789"/>
    </ligand>
</feature>
<evidence type="ECO:0000256" key="9">
    <source>
        <dbReference type="ARBA" id="ARBA00022884"/>
    </source>
</evidence>
<feature type="binding site" evidence="13">
    <location>
        <position position="313"/>
    </location>
    <ligand>
        <name>S-adenosyl-L-methionine</name>
        <dbReference type="ChEBI" id="CHEBI:59789"/>
    </ligand>
</feature>
<comment type="caution">
    <text evidence="15">The sequence shown here is derived from an EMBL/GenBank/DDBJ whole genome shotgun (WGS) entry which is preliminary data.</text>
</comment>
<evidence type="ECO:0000256" key="4">
    <source>
        <dbReference type="ARBA" id="ARBA00022490"/>
    </source>
</evidence>
<dbReference type="CDD" id="cd02440">
    <property type="entry name" value="AdoMet_MTases"/>
    <property type="match status" value="1"/>
</dbReference>
<dbReference type="EC" id="2.1.1.176" evidence="3"/>
<keyword evidence="5" id="KW-0698">rRNA processing</keyword>
<dbReference type="InterPro" id="IPR004573">
    <property type="entry name" value="rRNA_ssu_MeTfrase_B"/>
</dbReference>
<evidence type="ECO:0000256" key="3">
    <source>
        <dbReference type="ARBA" id="ARBA00012140"/>
    </source>
</evidence>
<dbReference type="InterPro" id="IPR006027">
    <property type="entry name" value="NusB_RsmB_TIM44"/>
</dbReference>
<evidence type="ECO:0000256" key="11">
    <source>
        <dbReference type="ARBA" id="ARBA00031088"/>
    </source>
</evidence>
<dbReference type="Pfam" id="PF01029">
    <property type="entry name" value="NusB"/>
    <property type="match status" value="1"/>
</dbReference>
<dbReference type="NCBIfam" id="TIGR00563">
    <property type="entry name" value="rsmB"/>
    <property type="match status" value="1"/>
</dbReference>
<dbReference type="Gene3D" id="1.10.940.10">
    <property type="entry name" value="NusB-like"/>
    <property type="match status" value="1"/>
</dbReference>
<organism evidence="15 16">
    <name type="scientific">Variimorphobacter saccharofermentans</name>
    <dbReference type="NCBI Taxonomy" id="2755051"/>
    <lineage>
        <taxon>Bacteria</taxon>
        <taxon>Bacillati</taxon>
        <taxon>Bacillota</taxon>
        <taxon>Clostridia</taxon>
        <taxon>Lachnospirales</taxon>
        <taxon>Lachnospiraceae</taxon>
        <taxon>Variimorphobacter</taxon>
    </lineage>
</organism>
<keyword evidence="6 13" id="KW-0489">Methyltransferase</keyword>
<evidence type="ECO:0000256" key="10">
    <source>
        <dbReference type="ARBA" id="ARBA00030399"/>
    </source>
</evidence>
<dbReference type="PROSITE" id="PS51686">
    <property type="entry name" value="SAM_MT_RSMB_NOP"/>
    <property type="match status" value="1"/>
</dbReference>
<feature type="binding site" evidence="13">
    <location>
        <begin position="265"/>
        <end position="271"/>
    </location>
    <ligand>
        <name>S-adenosyl-L-methionine</name>
        <dbReference type="ChEBI" id="CHEBI:59789"/>
    </ligand>
</feature>
<keyword evidence="4" id="KW-0963">Cytoplasm</keyword>
<proteinExistence type="inferred from homology"/>
<comment type="function">
    <text evidence="1">Specifically methylates the cytosine at position 967 (m5C967) of 16S rRNA.</text>
</comment>
<dbReference type="GO" id="GO:0003723">
    <property type="term" value="F:RNA binding"/>
    <property type="evidence" value="ECO:0007669"/>
    <property type="project" value="UniProtKB-UniRule"/>
</dbReference>
<dbReference type="InterPro" id="IPR023267">
    <property type="entry name" value="RCMT"/>
</dbReference>
<evidence type="ECO:0000256" key="12">
    <source>
        <dbReference type="ARBA" id="ARBA00047283"/>
    </source>
</evidence>
<accession>A0A839JYF6</accession>
<keyword evidence="16" id="KW-1185">Reference proteome</keyword>
<dbReference type="GO" id="GO:0005737">
    <property type="term" value="C:cytoplasm"/>
    <property type="evidence" value="ECO:0007669"/>
    <property type="project" value="UniProtKB-SubCell"/>
</dbReference>
<dbReference type="Pfam" id="PF22458">
    <property type="entry name" value="RsmF-B_ferredox"/>
    <property type="match status" value="1"/>
</dbReference>
<evidence type="ECO:0000256" key="7">
    <source>
        <dbReference type="ARBA" id="ARBA00022679"/>
    </source>
</evidence>
<reference evidence="15 16" key="1">
    <citation type="submission" date="2020-07" db="EMBL/GenBank/DDBJ databases">
        <title>Characterization and genome sequencing of isolate MD1, a novel member within the family Lachnospiraceae.</title>
        <authorList>
            <person name="Rettenmaier R."/>
            <person name="Di Bello L."/>
            <person name="Zinser C."/>
            <person name="Scheitz K."/>
            <person name="Liebl W."/>
            <person name="Zverlov V."/>
        </authorList>
    </citation>
    <scope>NUCLEOTIDE SEQUENCE [LARGE SCALE GENOMIC DNA]</scope>
    <source>
        <strain evidence="15 16">MD1</strain>
    </source>
</reference>
<dbReference type="AlphaFoldDB" id="A0A839JYF6"/>
<feature type="domain" description="SAM-dependent MTase RsmB/NOP-type" evidence="14">
    <location>
        <begin position="175"/>
        <end position="447"/>
    </location>
</feature>
<evidence type="ECO:0000256" key="13">
    <source>
        <dbReference type="PROSITE-ProRule" id="PRU01023"/>
    </source>
</evidence>
<comment type="subcellular location">
    <subcellularLocation>
        <location evidence="2">Cytoplasm</location>
    </subcellularLocation>
</comment>
<dbReference type="Gene3D" id="3.30.70.1170">
    <property type="entry name" value="Sun protein, domain 3"/>
    <property type="match status" value="1"/>
</dbReference>
<evidence type="ECO:0000256" key="8">
    <source>
        <dbReference type="ARBA" id="ARBA00022691"/>
    </source>
</evidence>
<comment type="catalytic activity">
    <reaction evidence="12">
        <text>cytidine(967) in 16S rRNA + S-adenosyl-L-methionine = 5-methylcytidine(967) in 16S rRNA + S-adenosyl-L-homocysteine + H(+)</text>
        <dbReference type="Rhea" id="RHEA:42748"/>
        <dbReference type="Rhea" id="RHEA-COMP:10219"/>
        <dbReference type="Rhea" id="RHEA-COMP:10220"/>
        <dbReference type="ChEBI" id="CHEBI:15378"/>
        <dbReference type="ChEBI" id="CHEBI:57856"/>
        <dbReference type="ChEBI" id="CHEBI:59789"/>
        <dbReference type="ChEBI" id="CHEBI:74483"/>
        <dbReference type="ChEBI" id="CHEBI:82748"/>
        <dbReference type="EC" id="2.1.1.176"/>
    </reaction>
</comment>
<gene>
    <name evidence="15" type="primary">rsmB</name>
    <name evidence="15" type="ORF">H0486_07380</name>
</gene>
<dbReference type="EMBL" id="JACEGA010000001">
    <property type="protein sequence ID" value="MBB2182695.1"/>
    <property type="molecule type" value="Genomic_DNA"/>
</dbReference>
<dbReference type="GO" id="GO:0008649">
    <property type="term" value="F:rRNA methyltransferase activity"/>
    <property type="evidence" value="ECO:0007669"/>
    <property type="project" value="InterPro"/>
</dbReference>
<dbReference type="PRINTS" id="PR02008">
    <property type="entry name" value="RCMTFAMILY"/>
</dbReference>
<dbReference type="PANTHER" id="PTHR22807:SF53">
    <property type="entry name" value="RIBOSOMAL RNA SMALL SUBUNIT METHYLTRANSFERASE B-RELATED"/>
    <property type="match status" value="1"/>
</dbReference>
<dbReference type="Pfam" id="PF01189">
    <property type="entry name" value="Methyltr_RsmB-F"/>
    <property type="match status" value="1"/>
</dbReference>
<dbReference type="Gene3D" id="3.40.50.150">
    <property type="entry name" value="Vaccinia Virus protein VP39"/>
    <property type="match status" value="1"/>
</dbReference>
<comment type="similarity">
    <text evidence="13">Belongs to the class I-like SAM-binding methyltransferase superfamily. RsmB/NOP family.</text>
</comment>
<evidence type="ECO:0000313" key="16">
    <source>
        <dbReference type="Proteomes" id="UP000574276"/>
    </source>
</evidence>
<dbReference type="SUPFAM" id="SSF48013">
    <property type="entry name" value="NusB-like"/>
    <property type="match status" value="1"/>
</dbReference>
<evidence type="ECO:0000256" key="2">
    <source>
        <dbReference type="ARBA" id="ARBA00004496"/>
    </source>
</evidence>
<protein>
    <recommendedName>
        <fullName evidence="3">16S rRNA (cytosine(967)-C(5))-methyltransferase</fullName>
        <ecNumber evidence="3">2.1.1.176</ecNumber>
    </recommendedName>
    <alternativeName>
        <fullName evidence="10">16S rRNA m5C967 methyltransferase</fullName>
    </alternativeName>
    <alternativeName>
        <fullName evidence="11">rRNA (cytosine-C(5)-)-methyltransferase RsmB</fullName>
    </alternativeName>
</protein>
<sequence length="447" mass="51705">MTDHVNGREVVLDMLLEVLEGDKYSHTVLNQHLKKHQFLEKQERAFITRLFTDTVKRYLTLDYIIEQFSTLPVRKMKPLIRNLLRMSIYQIMYMDQIPESAVCNEAVKLAKKRGFSKLSGFVNGILRNIIREKDGLTFPDRSKNEVEYLKIMYSTPEWLVKQLLEQYDDATAEAVLKASLRERETSIRCNRAKVSPDQLKENLIEEGVIVERSEYLDYAFVIHNYDYLDKLQSFRQGEFTVQDVSSMLVCEVAEIKESDFVIDVCSAPGGKSLQAAEKARRVSARDLTEYKINLINENCNRMGFTNVETLVWDATVTDESMINSADVVIADLPCSGLGVIGKKSDIKYRMSHEQQKELVELQRNILSVVQQYVKKGGVLVYSTCTINKEENEENRNWFLENYDFETESIDPYLPKQLQGETTQKGYLQLLQGVHNSDGFFIAKFRRK</sequence>
<dbReference type="InterPro" id="IPR054728">
    <property type="entry name" value="RsmB-like_ferredoxin"/>
</dbReference>
<evidence type="ECO:0000259" key="14">
    <source>
        <dbReference type="PROSITE" id="PS51686"/>
    </source>
</evidence>
<dbReference type="InterPro" id="IPR035926">
    <property type="entry name" value="NusB-like_sf"/>
</dbReference>
<feature type="binding site" evidence="13">
    <location>
        <position position="286"/>
    </location>
    <ligand>
        <name>S-adenosyl-L-methionine</name>
        <dbReference type="ChEBI" id="CHEBI:59789"/>
    </ligand>
</feature>
<dbReference type="PANTHER" id="PTHR22807">
    <property type="entry name" value="NOP2 YEAST -RELATED NOL1/NOP2/FMU SUN DOMAIN-CONTAINING"/>
    <property type="match status" value="1"/>
</dbReference>
<evidence type="ECO:0000313" key="15">
    <source>
        <dbReference type="EMBL" id="MBB2182695.1"/>
    </source>
</evidence>
<keyword evidence="9 13" id="KW-0694">RNA-binding</keyword>
<dbReference type="GO" id="GO:0006355">
    <property type="term" value="P:regulation of DNA-templated transcription"/>
    <property type="evidence" value="ECO:0007669"/>
    <property type="project" value="InterPro"/>
</dbReference>